<dbReference type="AlphaFoldDB" id="A0A2I0WP86"/>
<evidence type="ECO:0000256" key="5">
    <source>
        <dbReference type="ARBA" id="ARBA00023015"/>
    </source>
</evidence>
<dbReference type="SUPFAM" id="SSF51197">
    <property type="entry name" value="Clavaminate synthase-like"/>
    <property type="match status" value="1"/>
</dbReference>
<organism evidence="11 12">
    <name type="scientific">Dendrobium catenatum</name>
    <dbReference type="NCBI Taxonomy" id="906689"/>
    <lineage>
        <taxon>Eukaryota</taxon>
        <taxon>Viridiplantae</taxon>
        <taxon>Streptophyta</taxon>
        <taxon>Embryophyta</taxon>
        <taxon>Tracheophyta</taxon>
        <taxon>Spermatophyta</taxon>
        <taxon>Magnoliopsida</taxon>
        <taxon>Liliopsida</taxon>
        <taxon>Asparagales</taxon>
        <taxon>Orchidaceae</taxon>
        <taxon>Epidendroideae</taxon>
        <taxon>Malaxideae</taxon>
        <taxon>Dendrobiinae</taxon>
        <taxon>Dendrobium</taxon>
    </lineage>
</organism>
<dbReference type="PROSITE" id="PS51183">
    <property type="entry name" value="JMJN"/>
    <property type="match status" value="1"/>
</dbReference>
<feature type="domain" description="JmjC" evidence="10">
    <location>
        <begin position="247"/>
        <end position="417"/>
    </location>
</feature>
<dbReference type="STRING" id="906689.A0A2I0WP86"/>
<dbReference type="PANTHER" id="PTHR10694:SF33">
    <property type="entry name" value="LYSINE-SPECIFIC DEMETHYLASE 5"/>
    <property type="match status" value="1"/>
</dbReference>
<keyword evidence="6" id="KW-0804">Transcription</keyword>
<reference evidence="11 12" key="2">
    <citation type="journal article" date="2017" name="Nature">
        <title>The Apostasia genome and the evolution of orchids.</title>
        <authorList>
            <person name="Zhang G.Q."/>
            <person name="Liu K.W."/>
            <person name="Li Z."/>
            <person name="Lohaus R."/>
            <person name="Hsiao Y.Y."/>
            <person name="Niu S.C."/>
            <person name="Wang J.Y."/>
            <person name="Lin Y.C."/>
            <person name="Xu Q."/>
            <person name="Chen L.J."/>
            <person name="Yoshida K."/>
            <person name="Fujiwara S."/>
            <person name="Wang Z.W."/>
            <person name="Zhang Y.Q."/>
            <person name="Mitsuda N."/>
            <person name="Wang M."/>
            <person name="Liu G.H."/>
            <person name="Pecoraro L."/>
            <person name="Huang H.X."/>
            <person name="Xiao X.J."/>
            <person name="Lin M."/>
            <person name="Wu X.Y."/>
            <person name="Wu W.L."/>
            <person name="Chen Y.Y."/>
            <person name="Chang S.B."/>
            <person name="Sakamoto S."/>
            <person name="Ohme-Takagi M."/>
            <person name="Yagi M."/>
            <person name="Zeng S.J."/>
            <person name="Shen C.Y."/>
            <person name="Yeh C.M."/>
            <person name="Luo Y.B."/>
            <person name="Tsai W.C."/>
            <person name="Van de Peer Y."/>
            <person name="Liu Z.J."/>
        </authorList>
    </citation>
    <scope>NUCLEOTIDE SEQUENCE [LARGE SCALE GENOMIC DNA]</scope>
    <source>
        <tissue evidence="11">The whole plant</tissue>
    </source>
</reference>
<comment type="cofactor">
    <cofactor evidence="1">
        <name>Fe(2+)</name>
        <dbReference type="ChEBI" id="CHEBI:29033"/>
    </cofactor>
</comment>
<feature type="region of interest" description="Disordered" evidence="8">
    <location>
        <begin position="784"/>
        <end position="842"/>
    </location>
</feature>
<evidence type="ECO:0000259" key="9">
    <source>
        <dbReference type="PROSITE" id="PS51183"/>
    </source>
</evidence>
<proteinExistence type="predicted"/>
<evidence type="ECO:0000256" key="4">
    <source>
        <dbReference type="ARBA" id="ARBA00023004"/>
    </source>
</evidence>
<accession>A0A2I0WP86</accession>
<evidence type="ECO:0000256" key="7">
    <source>
        <dbReference type="ARBA" id="ARBA00023242"/>
    </source>
</evidence>
<evidence type="ECO:0000256" key="8">
    <source>
        <dbReference type="SAM" id="MobiDB-lite"/>
    </source>
</evidence>
<dbReference type="InterPro" id="IPR003347">
    <property type="entry name" value="JmjC_dom"/>
</dbReference>
<dbReference type="InterPro" id="IPR003349">
    <property type="entry name" value="JmjN"/>
</dbReference>
<keyword evidence="5" id="KW-0805">Transcription regulation</keyword>
<keyword evidence="4" id="KW-0408">Iron</keyword>
<keyword evidence="7" id="KW-0539">Nucleus</keyword>
<evidence type="ECO:0000313" key="11">
    <source>
        <dbReference type="EMBL" id="PKU77474.1"/>
    </source>
</evidence>
<evidence type="ECO:0000256" key="3">
    <source>
        <dbReference type="ARBA" id="ARBA00023002"/>
    </source>
</evidence>
<feature type="compositionally biased region" description="Low complexity" evidence="8">
    <location>
        <begin position="809"/>
        <end position="820"/>
    </location>
</feature>
<dbReference type="SMART" id="SM00558">
    <property type="entry name" value="JmjC"/>
    <property type="match status" value="1"/>
</dbReference>
<sequence length="842" mass="95269">MVEGRSFLYGENKSGLELLKRKRLERMKLSVFSQTTNVANTMSRSGGDATKASASCIDRTYGNANAFLHGNGSSKDAFSKHILENFDMSNMEWIDKIPECPVFFPTKDEFDDPLIYLQKIAPAASKYGICKIVSPICASVPAGVVLMKEQNGFKFTTRVQPFRLSEWSADDKVTFFMSGRKYTFRDFEKMANKEFARRYSSAGCLPAKYVEEQFWQEIAFGKTELVEYACDIDGSAFSSSPNDQLGKSKWNLKRLSRLPKSVLRHLQSSIPGVTDPMLYIGMLFSMFAWHVEDHFLYSINYHHCGAAKTWYGIPGHAALEFEKVAQEYVYKREIFSTEGDDAAFDVLLGKTTMFPPNILLDHHVPVYKAVQNPGEFIITFPRAYHAGFSHGFNCGEAVNFAIGDWFSLGIVASQRYALLNRMPLLSYEELLCKEAMLLFKSLTELYAKKPVSGNNELLSQHHLKVSFVNLMRFQHYARWRLMKLGARASYYSNFPEMILCSICKRDCYVVYVTCNCNTGPICLHHESCIKNCNCGSSRTVVSRADLLEMEAVAKKFEQDGITEEVGKQLEESYRFSLHPNALLCSDEAGYFPYCQIRFEEGIEHEAAQECQPHSRSTFSSTKECLALSPDCATSDRMKVFHKSSQSVSTCVYNSAESTASEISIEGCEGSSGNSVVHDVDDSDSEIFRVKRRCAMIAVERSRADSRFSKIQELVDSNWTSASICKPSKAFKRLKKHNLEVSKVLPARRSIVDRVDPTPLRMRHPPSVSKLDVKLKKHKEEQLKFYSSVSNKQPTSVEPRPKSLEVRGPSVSSGVVEQSSSCCRFPESKEKARRNFPQSLYWQ</sequence>
<dbReference type="GO" id="GO:0046872">
    <property type="term" value="F:metal ion binding"/>
    <property type="evidence" value="ECO:0007669"/>
    <property type="project" value="UniProtKB-KW"/>
</dbReference>
<dbReference type="EMBL" id="KZ502495">
    <property type="protein sequence ID" value="PKU77474.1"/>
    <property type="molecule type" value="Genomic_DNA"/>
</dbReference>
<gene>
    <name evidence="11" type="primary">REF6</name>
    <name evidence="11" type="ORF">MA16_Dca019095</name>
</gene>
<evidence type="ECO:0000256" key="2">
    <source>
        <dbReference type="ARBA" id="ARBA00022723"/>
    </source>
</evidence>
<dbReference type="GO" id="GO:0000785">
    <property type="term" value="C:chromatin"/>
    <property type="evidence" value="ECO:0007669"/>
    <property type="project" value="TreeGrafter"/>
</dbReference>
<evidence type="ECO:0000256" key="6">
    <source>
        <dbReference type="ARBA" id="ARBA00023163"/>
    </source>
</evidence>
<dbReference type="Pfam" id="PF02375">
    <property type="entry name" value="JmjN"/>
    <property type="match status" value="1"/>
</dbReference>
<dbReference type="GO" id="GO:0008168">
    <property type="term" value="F:methyltransferase activity"/>
    <property type="evidence" value="ECO:0007669"/>
    <property type="project" value="UniProtKB-KW"/>
</dbReference>
<feature type="compositionally biased region" description="Polar residues" evidence="8">
    <location>
        <begin position="784"/>
        <end position="795"/>
    </location>
</feature>
<dbReference type="FunFam" id="2.60.120.650:FF:000016">
    <property type="entry name" value="Lysine-specific demethylase isoform A"/>
    <property type="match status" value="1"/>
</dbReference>
<dbReference type="GO" id="GO:0016491">
    <property type="term" value="F:oxidoreductase activity"/>
    <property type="evidence" value="ECO:0007669"/>
    <property type="project" value="UniProtKB-KW"/>
</dbReference>
<dbReference type="Proteomes" id="UP000233837">
    <property type="component" value="Unassembled WGS sequence"/>
</dbReference>
<keyword evidence="11" id="KW-0808">Transferase</keyword>
<keyword evidence="3" id="KW-0560">Oxidoreductase</keyword>
<dbReference type="GO" id="GO:0032259">
    <property type="term" value="P:methylation"/>
    <property type="evidence" value="ECO:0007669"/>
    <property type="project" value="UniProtKB-KW"/>
</dbReference>
<dbReference type="GO" id="GO:0005634">
    <property type="term" value="C:nucleus"/>
    <property type="evidence" value="ECO:0007669"/>
    <property type="project" value="TreeGrafter"/>
</dbReference>
<dbReference type="PROSITE" id="PS51184">
    <property type="entry name" value="JMJC"/>
    <property type="match status" value="1"/>
</dbReference>
<evidence type="ECO:0000313" key="12">
    <source>
        <dbReference type="Proteomes" id="UP000233837"/>
    </source>
</evidence>
<dbReference type="Pfam" id="PF02373">
    <property type="entry name" value="JmjC"/>
    <property type="match status" value="1"/>
</dbReference>
<dbReference type="PANTHER" id="PTHR10694">
    <property type="entry name" value="LYSINE-SPECIFIC DEMETHYLASE"/>
    <property type="match status" value="1"/>
</dbReference>
<dbReference type="InterPro" id="IPR004198">
    <property type="entry name" value="Znf_C5HC2"/>
</dbReference>
<evidence type="ECO:0000259" key="10">
    <source>
        <dbReference type="PROSITE" id="PS51184"/>
    </source>
</evidence>
<evidence type="ECO:0000256" key="1">
    <source>
        <dbReference type="ARBA" id="ARBA00001954"/>
    </source>
</evidence>
<dbReference type="GO" id="GO:0141052">
    <property type="term" value="F:histone H3 demethylase activity"/>
    <property type="evidence" value="ECO:0007669"/>
    <property type="project" value="UniProtKB-ARBA"/>
</dbReference>
<dbReference type="GO" id="GO:0040029">
    <property type="term" value="P:epigenetic regulation of gene expression"/>
    <property type="evidence" value="ECO:0007669"/>
    <property type="project" value="UniProtKB-ARBA"/>
</dbReference>
<dbReference type="SMART" id="SM00545">
    <property type="entry name" value="JmjN"/>
    <property type="match status" value="1"/>
</dbReference>
<dbReference type="Pfam" id="PF02928">
    <property type="entry name" value="zf-C5HC2"/>
    <property type="match status" value="1"/>
</dbReference>
<keyword evidence="2" id="KW-0479">Metal-binding</keyword>
<reference evidence="11 12" key="1">
    <citation type="journal article" date="2016" name="Sci. Rep.">
        <title>The Dendrobium catenatum Lindl. genome sequence provides insights into polysaccharide synthase, floral development and adaptive evolution.</title>
        <authorList>
            <person name="Zhang G.Q."/>
            <person name="Xu Q."/>
            <person name="Bian C."/>
            <person name="Tsai W.C."/>
            <person name="Yeh C.M."/>
            <person name="Liu K.W."/>
            <person name="Yoshida K."/>
            <person name="Zhang L.S."/>
            <person name="Chang S.B."/>
            <person name="Chen F."/>
            <person name="Shi Y."/>
            <person name="Su Y.Y."/>
            <person name="Zhang Y.Q."/>
            <person name="Chen L.J."/>
            <person name="Yin Y."/>
            <person name="Lin M."/>
            <person name="Huang H."/>
            <person name="Deng H."/>
            <person name="Wang Z.W."/>
            <person name="Zhu S.L."/>
            <person name="Zhao X."/>
            <person name="Deng C."/>
            <person name="Niu S.C."/>
            <person name="Huang J."/>
            <person name="Wang M."/>
            <person name="Liu G.H."/>
            <person name="Yang H.J."/>
            <person name="Xiao X.J."/>
            <person name="Hsiao Y.Y."/>
            <person name="Wu W.L."/>
            <person name="Chen Y.Y."/>
            <person name="Mitsuda N."/>
            <person name="Ohme-Takagi M."/>
            <person name="Luo Y.B."/>
            <person name="Van de Peer Y."/>
            <person name="Liu Z.J."/>
        </authorList>
    </citation>
    <scope>NUCLEOTIDE SEQUENCE [LARGE SCALE GENOMIC DNA]</scope>
    <source>
        <tissue evidence="11">The whole plant</tissue>
    </source>
</reference>
<keyword evidence="11" id="KW-0489">Methyltransferase</keyword>
<keyword evidence="12" id="KW-1185">Reference proteome</keyword>
<protein>
    <submittedName>
        <fullName evidence="11">Lysine-specific demethylase REF6</fullName>
    </submittedName>
</protein>
<name>A0A2I0WP86_9ASPA</name>
<feature type="domain" description="JmjN" evidence="9">
    <location>
        <begin position="100"/>
        <end position="141"/>
    </location>
</feature>
<dbReference type="Gene3D" id="2.60.120.650">
    <property type="entry name" value="Cupin"/>
    <property type="match status" value="1"/>
</dbReference>